<sequence>MLAPSELLSFLMTRGGREYRVTALLFSGRGRKATVRALGEYHLTSRGDQVQATGPTGQTRALSHMEFLQVFGSYTLSSPEPTGRMTDLGPLFAEGVGTSNQQ</sequence>
<organism evidence="2 3">
    <name type="scientific">Deinococcus malanensis</name>
    <dbReference type="NCBI Taxonomy" id="1706855"/>
    <lineage>
        <taxon>Bacteria</taxon>
        <taxon>Thermotogati</taxon>
        <taxon>Deinococcota</taxon>
        <taxon>Deinococci</taxon>
        <taxon>Deinococcales</taxon>
        <taxon>Deinococcaceae</taxon>
        <taxon>Deinococcus</taxon>
    </lineage>
</organism>
<dbReference type="RefSeq" id="WP_189010002.1">
    <property type="nucleotide sequence ID" value="NZ_BMPP01000012.1"/>
</dbReference>
<dbReference type="EMBL" id="BMPP01000012">
    <property type="protein sequence ID" value="GGK32898.1"/>
    <property type="molecule type" value="Genomic_DNA"/>
</dbReference>
<protein>
    <submittedName>
        <fullName evidence="2">Uncharacterized protein</fullName>
    </submittedName>
</protein>
<gene>
    <name evidence="2" type="ORF">GCM10008955_28580</name>
</gene>
<reference evidence="3" key="1">
    <citation type="journal article" date="2019" name="Int. J. Syst. Evol. Microbiol.">
        <title>The Global Catalogue of Microorganisms (GCM) 10K type strain sequencing project: providing services to taxonomists for standard genome sequencing and annotation.</title>
        <authorList>
            <consortium name="The Broad Institute Genomics Platform"/>
            <consortium name="The Broad Institute Genome Sequencing Center for Infectious Disease"/>
            <person name="Wu L."/>
            <person name="Ma J."/>
        </authorList>
    </citation>
    <scope>NUCLEOTIDE SEQUENCE [LARGE SCALE GENOMIC DNA]</scope>
    <source>
        <strain evidence="3">JCM 30331</strain>
    </source>
</reference>
<comment type="caution">
    <text evidence="2">The sequence shown here is derived from an EMBL/GenBank/DDBJ whole genome shotgun (WGS) entry which is preliminary data.</text>
</comment>
<name>A0ABQ2EZ07_9DEIO</name>
<evidence type="ECO:0000313" key="3">
    <source>
        <dbReference type="Proteomes" id="UP000647587"/>
    </source>
</evidence>
<evidence type="ECO:0000256" key="1">
    <source>
        <dbReference type="SAM" id="MobiDB-lite"/>
    </source>
</evidence>
<keyword evidence="3" id="KW-1185">Reference proteome</keyword>
<evidence type="ECO:0000313" key="2">
    <source>
        <dbReference type="EMBL" id="GGK32898.1"/>
    </source>
</evidence>
<accession>A0ABQ2EZ07</accession>
<feature type="region of interest" description="Disordered" evidence="1">
    <location>
        <begin position="78"/>
        <end position="102"/>
    </location>
</feature>
<dbReference type="Proteomes" id="UP000647587">
    <property type="component" value="Unassembled WGS sequence"/>
</dbReference>
<proteinExistence type="predicted"/>